<sequence length="94" mass="10030">MPVAANDLSSSVTSISNGGGGKGFGGDNLNRWVSFLRACAAGQAPPPPRWESADRLPLHQVSAAAKRPWTRSRANNSGVRCRRCAATPPIWFQL</sequence>
<reference evidence="2" key="2">
    <citation type="journal article" date="2015" name="Data Brief">
        <title>Shoot transcriptome of the giant reed, Arundo donax.</title>
        <authorList>
            <person name="Barrero R.A."/>
            <person name="Guerrero F.D."/>
            <person name="Moolhuijzen P."/>
            <person name="Goolsby J.A."/>
            <person name="Tidwell J."/>
            <person name="Bellgard S.E."/>
            <person name="Bellgard M.I."/>
        </authorList>
    </citation>
    <scope>NUCLEOTIDE SEQUENCE</scope>
    <source>
        <tissue evidence="2">Shoot tissue taken approximately 20 cm above the soil surface</tissue>
    </source>
</reference>
<protein>
    <submittedName>
        <fullName evidence="2">Uncharacterized protein</fullName>
    </submittedName>
</protein>
<organism evidence="2">
    <name type="scientific">Arundo donax</name>
    <name type="common">Giant reed</name>
    <name type="synonym">Donax arundinaceus</name>
    <dbReference type="NCBI Taxonomy" id="35708"/>
    <lineage>
        <taxon>Eukaryota</taxon>
        <taxon>Viridiplantae</taxon>
        <taxon>Streptophyta</taxon>
        <taxon>Embryophyta</taxon>
        <taxon>Tracheophyta</taxon>
        <taxon>Spermatophyta</taxon>
        <taxon>Magnoliopsida</taxon>
        <taxon>Liliopsida</taxon>
        <taxon>Poales</taxon>
        <taxon>Poaceae</taxon>
        <taxon>PACMAD clade</taxon>
        <taxon>Arundinoideae</taxon>
        <taxon>Arundineae</taxon>
        <taxon>Arundo</taxon>
    </lineage>
</organism>
<evidence type="ECO:0000313" key="2">
    <source>
        <dbReference type="EMBL" id="JAD82446.1"/>
    </source>
</evidence>
<feature type="region of interest" description="Disordered" evidence="1">
    <location>
        <begin position="1"/>
        <end position="23"/>
    </location>
</feature>
<accession>A0A0A9D3R2</accession>
<proteinExistence type="predicted"/>
<feature type="compositionally biased region" description="Polar residues" evidence="1">
    <location>
        <begin position="7"/>
        <end position="16"/>
    </location>
</feature>
<dbReference type="EMBL" id="GBRH01215449">
    <property type="protein sequence ID" value="JAD82446.1"/>
    <property type="molecule type" value="Transcribed_RNA"/>
</dbReference>
<evidence type="ECO:0000256" key="1">
    <source>
        <dbReference type="SAM" id="MobiDB-lite"/>
    </source>
</evidence>
<dbReference type="AlphaFoldDB" id="A0A0A9D3R2"/>
<name>A0A0A9D3R2_ARUDO</name>
<reference evidence="2" key="1">
    <citation type="submission" date="2014-09" db="EMBL/GenBank/DDBJ databases">
        <authorList>
            <person name="Magalhaes I.L.F."/>
            <person name="Oliveira U."/>
            <person name="Santos F.R."/>
            <person name="Vidigal T.H.D.A."/>
            <person name="Brescovit A.D."/>
            <person name="Santos A.J."/>
        </authorList>
    </citation>
    <scope>NUCLEOTIDE SEQUENCE</scope>
    <source>
        <tissue evidence="2">Shoot tissue taken approximately 20 cm above the soil surface</tissue>
    </source>
</reference>